<proteinExistence type="predicted"/>
<organism evidence="3 4">
    <name type="scientific">Pseudoxanthomonas indica</name>
    <dbReference type="NCBI Taxonomy" id="428993"/>
    <lineage>
        <taxon>Bacteria</taxon>
        <taxon>Pseudomonadati</taxon>
        <taxon>Pseudomonadota</taxon>
        <taxon>Gammaproteobacteria</taxon>
        <taxon>Lysobacterales</taxon>
        <taxon>Lysobacteraceae</taxon>
        <taxon>Pseudoxanthomonas</taxon>
    </lineage>
</organism>
<reference evidence="3 4" key="1">
    <citation type="submission" date="2017-02" db="EMBL/GenBank/DDBJ databases">
        <authorList>
            <person name="Peterson S.W."/>
        </authorList>
    </citation>
    <scope>NUCLEOTIDE SEQUENCE [LARGE SCALE GENOMIC DNA]</scope>
    <source>
        <strain evidence="3 4">P15</strain>
    </source>
</reference>
<feature type="transmembrane region" description="Helical" evidence="2">
    <location>
        <begin position="99"/>
        <end position="121"/>
    </location>
</feature>
<evidence type="ECO:0008006" key="5">
    <source>
        <dbReference type="Google" id="ProtNLM"/>
    </source>
</evidence>
<keyword evidence="2" id="KW-1133">Transmembrane helix</keyword>
<dbReference type="EMBL" id="FUZV01000002">
    <property type="protein sequence ID" value="SKC81046.1"/>
    <property type="molecule type" value="Genomic_DNA"/>
</dbReference>
<evidence type="ECO:0000256" key="2">
    <source>
        <dbReference type="SAM" id="Phobius"/>
    </source>
</evidence>
<name>A0A1T5LYG9_9GAMM</name>
<feature type="region of interest" description="Disordered" evidence="1">
    <location>
        <begin position="556"/>
        <end position="583"/>
    </location>
</feature>
<sequence length="583" mass="61230">MTRAAELIIQALLPRKPAPVVERKTGLPYGWGLWLRALPETQGRISRDKSEAIVRDLTLRPLPARGGAIAPHLGFWSALRTLFYQQWEAPLREERGTRWLSGVVSLLMHLLFVLLLIWVAVVKLPPPPEAAGDSSRVQVEYIGRGTPAEEGGGAPDVAGQAAPRQPTAATPTAAASSEAGGDTVEAPTPITLPEFVPPSPTLSAETPQVRERSVAEPEIPPPQPVQVTETPVATQDYVLSAPNVRTDALRTPVVTPREASVQQREVVVLPTPQAPRVTRETPIQTRPVDRPIAQVQEREVSAPLPQVRATEIPSRIAPVREINAPTAAVRERAVATPNPAPAVAAAPAPAASTSPAAPAPASAATSSPAASTGTAATAAPVPNTGSGQSSTTSATPSPRGNQPGARNAGPAPADRSGGWNTPVKGDDWGASKRNVAGDSGANAGQAPGLFNADGSVRLPGTAGSGNDTSADRGAPGGDFDKWTREQIDRSGTWLQRPPYDYTPTSLDKYWVPNESLLAEWVRRNVREASIPIPGTNKKIKCVISVLQLGGGCGLVDPNLNEQPPSSRPPPEIPVKRNPIPTDS</sequence>
<dbReference type="AlphaFoldDB" id="A0A1T5LYG9"/>
<evidence type="ECO:0000313" key="3">
    <source>
        <dbReference type="EMBL" id="SKC81046.1"/>
    </source>
</evidence>
<dbReference type="Proteomes" id="UP000190341">
    <property type="component" value="Unassembled WGS sequence"/>
</dbReference>
<feature type="region of interest" description="Disordered" evidence="1">
    <location>
        <begin position="272"/>
        <end position="306"/>
    </location>
</feature>
<feature type="region of interest" description="Disordered" evidence="1">
    <location>
        <begin position="145"/>
        <end position="226"/>
    </location>
</feature>
<evidence type="ECO:0000256" key="1">
    <source>
        <dbReference type="SAM" id="MobiDB-lite"/>
    </source>
</evidence>
<feature type="compositionally biased region" description="Low complexity" evidence="1">
    <location>
        <begin position="334"/>
        <end position="400"/>
    </location>
</feature>
<keyword evidence="2" id="KW-0812">Transmembrane</keyword>
<dbReference type="STRING" id="428993.SAMN06296058_3437"/>
<feature type="compositionally biased region" description="Low complexity" evidence="1">
    <location>
        <begin position="158"/>
        <end position="181"/>
    </location>
</feature>
<keyword evidence="2" id="KW-0472">Membrane</keyword>
<keyword evidence="4" id="KW-1185">Reference proteome</keyword>
<evidence type="ECO:0000313" key="4">
    <source>
        <dbReference type="Proteomes" id="UP000190341"/>
    </source>
</evidence>
<dbReference type="RefSeq" id="WP_079725964.1">
    <property type="nucleotide sequence ID" value="NZ_BMCL01000001.1"/>
</dbReference>
<accession>A0A1T5LYG9</accession>
<gene>
    <name evidence="3" type="ORF">SAMN06296058_3437</name>
</gene>
<protein>
    <recommendedName>
        <fullName evidence="5">Transmembrane repetitive protein</fullName>
    </recommendedName>
</protein>
<feature type="region of interest" description="Disordered" evidence="1">
    <location>
        <begin position="330"/>
        <end position="482"/>
    </location>
</feature>